<evidence type="ECO:0000313" key="1">
    <source>
        <dbReference type="EMBL" id="KAL3385923.1"/>
    </source>
</evidence>
<keyword evidence="2" id="KW-1185">Reference proteome</keyword>
<dbReference type="AlphaFoldDB" id="A0ABD2VZ55"/>
<gene>
    <name evidence="1" type="ORF">TKK_018447</name>
</gene>
<comment type="caution">
    <text evidence="1">The sequence shown here is derived from an EMBL/GenBank/DDBJ whole genome shotgun (WGS) entry which is preliminary data.</text>
</comment>
<reference evidence="1 2" key="1">
    <citation type="journal article" date="2024" name="bioRxiv">
        <title>A reference genome for Trichogramma kaykai: A tiny desert-dwelling parasitoid wasp with competing sex-ratio distorters.</title>
        <authorList>
            <person name="Culotta J."/>
            <person name="Lindsey A.R."/>
        </authorList>
    </citation>
    <scope>NUCLEOTIDE SEQUENCE [LARGE SCALE GENOMIC DNA]</scope>
    <source>
        <strain evidence="1 2">KSX58</strain>
    </source>
</reference>
<evidence type="ECO:0000313" key="2">
    <source>
        <dbReference type="Proteomes" id="UP001627154"/>
    </source>
</evidence>
<name>A0ABD2VZ55_9HYME</name>
<dbReference type="Proteomes" id="UP001627154">
    <property type="component" value="Unassembled WGS sequence"/>
</dbReference>
<protein>
    <submittedName>
        <fullName evidence="1">Uncharacterized protein</fullName>
    </submittedName>
</protein>
<organism evidence="1 2">
    <name type="scientific">Trichogramma kaykai</name>
    <dbReference type="NCBI Taxonomy" id="54128"/>
    <lineage>
        <taxon>Eukaryota</taxon>
        <taxon>Metazoa</taxon>
        <taxon>Ecdysozoa</taxon>
        <taxon>Arthropoda</taxon>
        <taxon>Hexapoda</taxon>
        <taxon>Insecta</taxon>
        <taxon>Pterygota</taxon>
        <taxon>Neoptera</taxon>
        <taxon>Endopterygota</taxon>
        <taxon>Hymenoptera</taxon>
        <taxon>Apocrita</taxon>
        <taxon>Proctotrupomorpha</taxon>
        <taxon>Chalcidoidea</taxon>
        <taxon>Trichogrammatidae</taxon>
        <taxon>Trichogramma</taxon>
    </lineage>
</organism>
<dbReference type="EMBL" id="JBJJXI010000149">
    <property type="protein sequence ID" value="KAL3385923.1"/>
    <property type="molecule type" value="Genomic_DNA"/>
</dbReference>
<proteinExistence type="predicted"/>
<accession>A0ABD2VZ55</accession>
<sequence length="67" mass="7855">MMPRETAAGETRLPYNATRAIATARPRPPRRSRRVFFLLHIIFPCSDYYKKSNRLWAQDTCSNKARV</sequence>